<name>J9G3M2_9ZZZZ</name>
<reference evidence="1" key="1">
    <citation type="journal article" date="2012" name="PLoS ONE">
        <title>Gene sets for utilization of primary and secondary nutrition supplies in the distal gut of endangered iberian lynx.</title>
        <authorList>
            <person name="Alcaide M."/>
            <person name="Messina E."/>
            <person name="Richter M."/>
            <person name="Bargiela R."/>
            <person name="Peplies J."/>
            <person name="Huws S.A."/>
            <person name="Newbold C.J."/>
            <person name="Golyshin P.N."/>
            <person name="Simon M.A."/>
            <person name="Lopez G."/>
            <person name="Yakimov M.M."/>
            <person name="Ferrer M."/>
        </authorList>
    </citation>
    <scope>NUCLEOTIDE SEQUENCE</scope>
</reference>
<sequence length="152" mass="15922">MTASAQQRRTPGQRLEGVYQSLRELSALFAGPLQRGAGAFAGLERKIITAMRAVTAATKNQIAGFDELHRAEAALPGPGPLTADKQPSGAGTGKAALKALRQASALLRQLTAEVIPAFFEGLVRLMPGLDLLAAGLLAAFHPLDGLLKNALW</sequence>
<gene>
    <name evidence="1" type="ORF">EVA_15471</name>
</gene>
<organism evidence="1">
    <name type="scientific">gut metagenome</name>
    <dbReference type="NCBI Taxonomy" id="749906"/>
    <lineage>
        <taxon>unclassified sequences</taxon>
        <taxon>metagenomes</taxon>
        <taxon>organismal metagenomes</taxon>
    </lineage>
</organism>
<dbReference type="EMBL" id="AMCI01005286">
    <property type="protein sequence ID" value="EJW96422.1"/>
    <property type="molecule type" value="Genomic_DNA"/>
</dbReference>
<feature type="non-terminal residue" evidence="1">
    <location>
        <position position="152"/>
    </location>
</feature>
<protein>
    <submittedName>
        <fullName evidence="1">Uncharacterized protein</fullName>
    </submittedName>
</protein>
<evidence type="ECO:0000313" key="1">
    <source>
        <dbReference type="EMBL" id="EJW96422.1"/>
    </source>
</evidence>
<proteinExistence type="predicted"/>
<accession>J9G3M2</accession>
<dbReference type="AlphaFoldDB" id="J9G3M2"/>
<comment type="caution">
    <text evidence="1">The sequence shown here is derived from an EMBL/GenBank/DDBJ whole genome shotgun (WGS) entry which is preliminary data.</text>
</comment>